<dbReference type="Proteomes" id="UP001316184">
    <property type="component" value="Chromosome"/>
</dbReference>
<sequence>MHDFALQERQVLGELAAWIADRRDAPVLIPPGSAGALPAVGRSGIGIRATWALLRDVLLPSSFPADHPRYLAFVGGSPTPAAVIADAALSAAAVYGGSELEAGDVVVAERMAVRWLCDVIGYPEDAHGVFVSGGSLANLSALVAARHDRVGSGGGLPDVIVISAAAHSSIRSAAAIMGCRVVSAGSPDHPTGAADLATVLDSLDPRDVVAVVANAGATNTGAIDDLAGIAATCEARGIWMHVDAAYGGAALLSPTRRPQFDGIQRADSVTIDPHKWLFTPFDCAAVLYLDPAVARSAHRQRAAYLDAVDNDDDNPADYAAHLTRRARGIPVWASLVANGTDAYVDAVETCLAVAGYAAKQVEAAPHLELVTEPRLSVVLFRRIGWDAARYAAWSAGLRSRRTALVTPTTYAGKPALRLCFVNPLTSTDDVDFILNTLEPDTSPALEDVPDTDHRATGDSRSW</sequence>
<protein>
    <submittedName>
        <fullName evidence="8">Aminotransferase class V-fold PLP-dependent enzyme</fullName>
    </submittedName>
</protein>
<dbReference type="GO" id="GO:0008483">
    <property type="term" value="F:transaminase activity"/>
    <property type="evidence" value="ECO:0007669"/>
    <property type="project" value="UniProtKB-KW"/>
</dbReference>
<dbReference type="PANTHER" id="PTHR45677">
    <property type="entry name" value="GLUTAMATE DECARBOXYLASE-RELATED"/>
    <property type="match status" value="1"/>
</dbReference>
<keyword evidence="9" id="KW-1185">Reference proteome</keyword>
<keyword evidence="8" id="KW-0808">Transferase</keyword>
<proteinExistence type="inferred from homology"/>
<dbReference type="InterPro" id="IPR015424">
    <property type="entry name" value="PyrdxlP-dep_Trfase"/>
</dbReference>
<keyword evidence="8" id="KW-0032">Aminotransferase</keyword>
<feature type="region of interest" description="Disordered" evidence="7">
    <location>
        <begin position="441"/>
        <end position="462"/>
    </location>
</feature>
<evidence type="ECO:0000256" key="5">
    <source>
        <dbReference type="ARBA" id="ARBA00023239"/>
    </source>
</evidence>
<dbReference type="EMBL" id="CP102173">
    <property type="protein sequence ID" value="UUP14316.1"/>
    <property type="molecule type" value="Genomic_DNA"/>
</dbReference>
<evidence type="ECO:0000256" key="3">
    <source>
        <dbReference type="ARBA" id="ARBA00022793"/>
    </source>
</evidence>
<evidence type="ECO:0000256" key="2">
    <source>
        <dbReference type="ARBA" id="ARBA00009533"/>
    </source>
</evidence>
<reference evidence="8 9" key="1">
    <citation type="submission" date="2022-08" db="EMBL/GenBank/DDBJ databases">
        <title>novel species in genus Aeromicrobium.</title>
        <authorList>
            <person name="Ye L."/>
        </authorList>
    </citation>
    <scope>NUCLEOTIDE SEQUENCE [LARGE SCALE GENOMIC DNA]</scope>
    <source>
        <strain evidence="9">zg-Y1379</strain>
    </source>
</reference>
<organism evidence="8 9">
    <name type="scientific">Aeromicrobium wangtongii</name>
    <dbReference type="NCBI Taxonomy" id="2969247"/>
    <lineage>
        <taxon>Bacteria</taxon>
        <taxon>Bacillati</taxon>
        <taxon>Actinomycetota</taxon>
        <taxon>Actinomycetes</taxon>
        <taxon>Propionibacteriales</taxon>
        <taxon>Nocardioidaceae</taxon>
        <taxon>Aeromicrobium</taxon>
    </lineage>
</organism>
<dbReference type="InterPro" id="IPR015421">
    <property type="entry name" value="PyrdxlP-dep_Trfase_major"/>
</dbReference>
<accession>A0ABY5MB24</accession>
<evidence type="ECO:0000313" key="9">
    <source>
        <dbReference type="Proteomes" id="UP001316184"/>
    </source>
</evidence>
<keyword evidence="4 6" id="KW-0663">Pyridoxal phosphate</keyword>
<evidence type="ECO:0000313" key="8">
    <source>
        <dbReference type="EMBL" id="UUP14316.1"/>
    </source>
</evidence>
<keyword evidence="3" id="KW-0210">Decarboxylase</keyword>
<dbReference type="InterPro" id="IPR002129">
    <property type="entry name" value="PyrdxlP-dep_de-COase"/>
</dbReference>
<dbReference type="Pfam" id="PF00282">
    <property type="entry name" value="Pyridoxal_deC"/>
    <property type="match status" value="1"/>
</dbReference>
<keyword evidence="5 6" id="KW-0456">Lyase</keyword>
<dbReference type="InterPro" id="IPR015422">
    <property type="entry name" value="PyrdxlP-dep_Trfase_small"/>
</dbReference>
<dbReference type="SUPFAM" id="SSF53383">
    <property type="entry name" value="PLP-dependent transferases"/>
    <property type="match status" value="1"/>
</dbReference>
<comment type="similarity">
    <text evidence="2 6">Belongs to the group II decarboxylase family.</text>
</comment>
<evidence type="ECO:0000256" key="7">
    <source>
        <dbReference type="SAM" id="MobiDB-lite"/>
    </source>
</evidence>
<evidence type="ECO:0000256" key="4">
    <source>
        <dbReference type="ARBA" id="ARBA00022898"/>
    </source>
</evidence>
<name>A0ABY5MB24_9ACTN</name>
<gene>
    <name evidence="8" type="ORF">NQV15_03080</name>
</gene>
<dbReference type="Gene3D" id="3.40.640.10">
    <property type="entry name" value="Type I PLP-dependent aspartate aminotransferase-like (Major domain)"/>
    <property type="match status" value="1"/>
</dbReference>
<comment type="cofactor">
    <cofactor evidence="1 6">
        <name>pyridoxal 5'-phosphate</name>
        <dbReference type="ChEBI" id="CHEBI:597326"/>
    </cofactor>
</comment>
<dbReference type="Gene3D" id="3.90.1150.10">
    <property type="entry name" value="Aspartate Aminotransferase, domain 1"/>
    <property type="match status" value="1"/>
</dbReference>
<dbReference type="PANTHER" id="PTHR45677:SF8">
    <property type="entry name" value="CYSTEINE SULFINIC ACID DECARBOXYLASE"/>
    <property type="match status" value="1"/>
</dbReference>
<evidence type="ECO:0000256" key="1">
    <source>
        <dbReference type="ARBA" id="ARBA00001933"/>
    </source>
</evidence>
<feature type="compositionally biased region" description="Basic and acidic residues" evidence="7">
    <location>
        <begin position="450"/>
        <end position="462"/>
    </location>
</feature>
<dbReference type="RefSeq" id="WP_232398141.1">
    <property type="nucleotide sequence ID" value="NZ_CP102173.1"/>
</dbReference>
<evidence type="ECO:0000256" key="6">
    <source>
        <dbReference type="RuleBase" id="RU000382"/>
    </source>
</evidence>